<evidence type="ECO:0000256" key="2">
    <source>
        <dbReference type="ARBA" id="ARBA00008711"/>
    </source>
</evidence>
<accession>A0A840YYZ3</accession>
<evidence type="ECO:0000256" key="6">
    <source>
        <dbReference type="ARBA" id="ARBA00022723"/>
    </source>
</evidence>
<reference evidence="18 19" key="1">
    <citation type="submission" date="2020-08" db="EMBL/GenBank/DDBJ databases">
        <title>Genomic Encyclopedia of Type Strains, Phase IV (KMG-IV): sequencing the most valuable type-strain genomes for metagenomic binning, comparative biology and taxonomic classification.</title>
        <authorList>
            <person name="Goeker M."/>
        </authorList>
    </citation>
    <scope>NUCLEOTIDE SEQUENCE [LARGE SCALE GENOMIC DNA]</scope>
    <source>
        <strain evidence="18 19">DSM 27203</strain>
    </source>
</reference>
<proteinExistence type="inferred from homology"/>
<keyword evidence="12" id="KW-0804">Transcription</keyword>
<dbReference type="PIRSF" id="PIRSF000409">
    <property type="entry name" value="Ada"/>
    <property type="match status" value="1"/>
</dbReference>
<dbReference type="PANTHER" id="PTHR10815:SF14">
    <property type="entry name" value="BIFUNCTIONAL TRANSCRIPTIONAL ACTIVATOR_DNA REPAIR ENZYME ADA"/>
    <property type="match status" value="1"/>
</dbReference>
<dbReference type="SMART" id="SM00342">
    <property type="entry name" value="HTH_ARAC"/>
    <property type="match status" value="1"/>
</dbReference>
<dbReference type="Gene3D" id="3.30.160.70">
    <property type="entry name" value="Methylated DNA-protein cysteine methyltransferase domain"/>
    <property type="match status" value="1"/>
</dbReference>
<dbReference type="Pfam" id="PF02870">
    <property type="entry name" value="Methyltransf_1N"/>
    <property type="match status" value="1"/>
</dbReference>
<evidence type="ECO:0000256" key="1">
    <source>
        <dbReference type="ARBA" id="ARBA00001286"/>
    </source>
</evidence>
<dbReference type="SUPFAM" id="SSF57884">
    <property type="entry name" value="Ada DNA repair protein, N-terminal domain (N-Ada 10)"/>
    <property type="match status" value="1"/>
</dbReference>
<dbReference type="GO" id="GO:0043565">
    <property type="term" value="F:sequence-specific DNA binding"/>
    <property type="evidence" value="ECO:0007669"/>
    <property type="project" value="InterPro"/>
</dbReference>
<dbReference type="GO" id="GO:0032259">
    <property type="term" value="P:methylation"/>
    <property type="evidence" value="ECO:0007669"/>
    <property type="project" value="UniProtKB-KW"/>
</dbReference>
<dbReference type="Pfam" id="PF01035">
    <property type="entry name" value="DNA_binding_1"/>
    <property type="match status" value="1"/>
</dbReference>
<organism evidence="18 19">
    <name type="scientific">Stakelama sediminis</name>
    <dbReference type="NCBI Taxonomy" id="463200"/>
    <lineage>
        <taxon>Bacteria</taxon>
        <taxon>Pseudomonadati</taxon>
        <taxon>Pseudomonadota</taxon>
        <taxon>Alphaproteobacteria</taxon>
        <taxon>Sphingomonadales</taxon>
        <taxon>Sphingomonadaceae</taxon>
        <taxon>Stakelama</taxon>
    </lineage>
</organism>
<feature type="binding site" evidence="16">
    <location>
        <position position="68"/>
    </location>
    <ligand>
        <name>Zn(2+)</name>
        <dbReference type="ChEBI" id="CHEBI:29105"/>
    </ligand>
</feature>
<dbReference type="AlphaFoldDB" id="A0A840YYZ3"/>
<dbReference type="GO" id="GO:0003908">
    <property type="term" value="F:methylated-DNA-[protein]-cysteine S-methyltransferase activity"/>
    <property type="evidence" value="ECO:0007669"/>
    <property type="project" value="UniProtKB-EC"/>
</dbReference>
<dbReference type="InterPro" id="IPR018060">
    <property type="entry name" value="HTH_AraC"/>
</dbReference>
<evidence type="ECO:0000256" key="5">
    <source>
        <dbReference type="ARBA" id="ARBA00022679"/>
    </source>
</evidence>
<dbReference type="NCBIfam" id="TIGR00589">
    <property type="entry name" value="ogt"/>
    <property type="match status" value="1"/>
</dbReference>
<feature type="binding site" evidence="16">
    <location>
        <position position="71"/>
    </location>
    <ligand>
        <name>Zn(2+)</name>
        <dbReference type="ChEBI" id="CHEBI:29105"/>
    </ligand>
</feature>
<keyword evidence="13" id="KW-0234">DNA repair</keyword>
<comment type="cofactor">
    <cofactor evidence="16">
        <name>Zn(2+)</name>
        <dbReference type="ChEBI" id="CHEBI:29105"/>
    </cofactor>
    <text evidence="16">Binds 1 zinc ion per subunit.</text>
</comment>
<evidence type="ECO:0000256" key="14">
    <source>
        <dbReference type="ARBA" id="ARBA00049348"/>
    </source>
</evidence>
<dbReference type="EMBL" id="JACIJI010000003">
    <property type="protein sequence ID" value="MBB5719021.1"/>
    <property type="molecule type" value="Genomic_DNA"/>
</dbReference>
<dbReference type="SUPFAM" id="SSF46767">
    <property type="entry name" value="Methylated DNA-protein cysteine methyltransferase, C-terminal domain"/>
    <property type="match status" value="1"/>
</dbReference>
<dbReference type="InterPro" id="IPR009057">
    <property type="entry name" value="Homeodomain-like_sf"/>
</dbReference>
<keyword evidence="19" id="KW-1185">Reference proteome</keyword>
<dbReference type="Gene3D" id="1.10.10.60">
    <property type="entry name" value="Homeodomain-like"/>
    <property type="match status" value="1"/>
</dbReference>
<dbReference type="InterPro" id="IPR018062">
    <property type="entry name" value="HTH_AraC-typ_CS"/>
</dbReference>
<evidence type="ECO:0000256" key="8">
    <source>
        <dbReference type="ARBA" id="ARBA00022833"/>
    </source>
</evidence>
<dbReference type="GO" id="GO:0006281">
    <property type="term" value="P:DNA repair"/>
    <property type="evidence" value="ECO:0007669"/>
    <property type="project" value="UniProtKB-KW"/>
</dbReference>
<feature type="active site" description="Nucleophile; methyl group acceptor from methylphosphotriester" evidence="15">
    <location>
        <position position="37"/>
    </location>
</feature>
<dbReference type="RefSeq" id="WP_184003384.1">
    <property type="nucleotide sequence ID" value="NZ_BAABIF010000002.1"/>
</dbReference>
<protein>
    <recommendedName>
        <fullName evidence="3">methylated-DNA--[protein]-cysteine S-methyltransferase</fullName>
        <ecNumber evidence="3">2.1.1.63</ecNumber>
    </recommendedName>
</protein>
<feature type="binding site" evidence="16">
    <location>
        <position position="37"/>
    </location>
    <ligand>
        <name>Zn(2+)</name>
        <dbReference type="ChEBI" id="CHEBI:29105"/>
    </ligand>
</feature>
<dbReference type="InterPro" id="IPR036217">
    <property type="entry name" value="MethylDNA_cys_MeTrfase_DNAb"/>
</dbReference>
<name>A0A840YYZ3_9SPHN</name>
<dbReference type="PROSITE" id="PS01124">
    <property type="entry name" value="HTH_ARAC_FAMILY_2"/>
    <property type="match status" value="1"/>
</dbReference>
<comment type="catalytic activity">
    <reaction evidence="1">
        <text>a 4-O-methyl-thymidine in DNA + L-cysteinyl-[protein] = a thymidine in DNA + S-methyl-L-cysteinyl-[protein]</text>
        <dbReference type="Rhea" id="RHEA:53428"/>
        <dbReference type="Rhea" id="RHEA-COMP:10131"/>
        <dbReference type="Rhea" id="RHEA-COMP:10132"/>
        <dbReference type="Rhea" id="RHEA-COMP:13555"/>
        <dbReference type="Rhea" id="RHEA-COMP:13556"/>
        <dbReference type="ChEBI" id="CHEBI:29950"/>
        <dbReference type="ChEBI" id="CHEBI:82612"/>
        <dbReference type="ChEBI" id="CHEBI:137386"/>
        <dbReference type="ChEBI" id="CHEBI:137387"/>
        <dbReference type="EC" id="2.1.1.63"/>
    </reaction>
</comment>
<evidence type="ECO:0000259" key="17">
    <source>
        <dbReference type="PROSITE" id="PS01124"/>
    </source>
</evidence>
<keyword evidence="6 16" id="KW-0479">Metal-binding</keyword>
<comment type="caution">
    <text evidence="18">The sequence shown here is derived from an EMBL/GenBank/DDBJ whole genome shotgun (WGS) entry which is preliminary data.</text>
</comment>
<dbReference type="Gene3D" id="1.10.10.10">
    <property type="entry name" value="Winged helix-like DNA-binding domain superfamily/Winged helix DNA-binding domain"/>
    <property type="match status" value="1"/>
</dbReference>
<keyword evidence="10" id="KW-0238">DNA-binding</keyword>
<dbReference type="PANTHER" id="PTHR10815">
    <property type="entry name" value="METHYLATED-DNA--PROTEIN-CYSTEINE METHYLTRANSFERASE"/>
    <property type="match status" value="1"/>
</dbReference>
<dbReference type="InterPro" id="IPR036631">
    <property type="entry name" value="MGMT_N_sf"/>
</dbReference>
<evidence type="ECO:0000256" key="10">
    <source>
        <dbReference type="ARBA" id="ARBA00023125"/>
    </source>
</evidence>
<evidence type="ECO:0000256" key="9">
    <source>
        <dbReference type="ARBA" id="ARBA00023015"/>
    </source>
</evidence>
<dbReference type="InterPro" id="IPR008332">
    <property type="entry name" value="MethylG_MeTrfase_N"/>
</dbReference>
<evidence type="ECO:0000256" key="15">
    <source>
        <dbReference type="PIRSR" id="PIRSR000409-1"/>
    </source>
</evidence>
<keyword evidence="11" id="KW-0010">Activator</keyword>
<comment type="catalytic activity">
    <reaction evidence="14">
        <text>a 6-O-methyl-2'-deoxyguanosine in DNA + L-cysteinyl-[protein] = S-methyl-L-cysteinyl-[protein] + a 2'-deoxyguanosine in DNA</text>
        <dbReference type="Rhea" id="RHEA:24000"/>
        <dbReference type="Rhea" id="RHEA-COMP:10131"/>
        <dbReference type="Rhea" id="RHEA-COMP:10132"/>
        <dbReference type="Rhea" id="RHEA-COMP:11367"/>
        <dbReference type="Rhea" id="RHEA-COMP:11368"/>
        <dbReference type="ChEBI" id="CHEBI:29950"/>
        <dbReference type="ChEBI" id="CHEBI:82612"/>
        <dbReference type="ChEBI" id="CHEBI:85445"/>
        <dbReference type="ChEBI" id="CHEBI:85448"/>
        <dbReference type="EC" id="2.1.1.63"/>
    </reaction>
</comment>
<evidence type="ECO:0000256" key="7">
    <source>
        <dbReference type="ARBA" id="ARBA00022763"/>
    </source>
</evidence>
<dbReference type="FunFam" id="1.10.10.10:FF:000214">
    <property type="entry name" value="Methylated-DNA--protein-cysteine methyltransferase"/>
    <property type="match status" value="1"/>
</dbReference>
<keyword evidence="4 18" id="KW-0489">Methyltransferase</keyword>
<dbReference type="Gene3D" id="3.40.10.10">
    <property type="entry name" value="DNA Methylphosphotriester Repair Domain"/>
    <property type="match status" value="1"/>
</dbReference>
<evidence type="ECO:0000256" key="12">
    <source>
        <dbReference type="ARBA" id="ARBA00023163"/>
    </source>
</evidence>
<dbReference type="PROSITE" id="PS00041">
    <property type="entry name" value="HTH_ARAC_FAMILY_1"/>
    <property type="match status" value="1"/>
</dbReference>
<dbReference type="SUPFAM" id="SSF46689">
    <property type="entry name" value="Homeodomain-like"/>
    <property type="match status" value="1"/>
</dbReference>
<keyword evidence="7" id="KW-0227">DNA damage</keyword>
<dbReference type="GO" id="GO:0008270">
    <property type="term" value="F:zinc ion binding"/>
    <property type="evidence" value="ECO:0007669"/>
    <property type="project" value="InterPro"/>
</dbReference>
<dbReference type="InterPro" id="IPR014048">
    <property type="entry name" value="MethylDNA_cys_MeTrfase_DNA-bd"/>
</dbReference>
<dbReference type="InterPro" id="IPR036388">
    <property type="entry name" value="WH-like_DNA-bd_sf"/>
</dbReference>
<dbReference type="GO" id="GO:0003700">
    <property type="term" value="F:DNA-binding transcription factor activity"/>
    <property type="evidence" value="ECO:0007669"/>
    <property type="project" value="InterPro"/>
</dbReference>
<dbReference type="InterPro" id="IPR004026">
    <property type="entry name" value="Ada_DNA_repair_Zn-bd"/>
</dbReference>
<evidence type="ECO:0000256" key="13">
    <source>
        <dbReference type="ARBA" id="ARBA00023204"/>
    </source>
</evidence>
<dbReference type="Pfam" id="PF02805">
    <property type="entry name" value="Ada_Zn_binding"/>
    <property type="match status" value="1"/>
</dbReference>
<dbReference type="EC" id="2.1.1.63" evidence="3"/>
<keyword evidence="5 18" id="KW-0808">Transferase</keyword>
<evidence type="ECO:0000256" key="4">
    <source>
        <dbReference type="ARBA" id="ARBA00022603"/>
    </source>
</evidence>
<comment type="similarity">
    <text evidence="2">Belongs to the MGMT family.</text>
</comment>
<evidence type="ECO:0000256" key="16">
    <source>
        <dbReference type="PIRSR" id="PIRSR000409-3"/>
    </source>
</evidence>
<dbReference type="Pfam" id="PF12833">
    <property type="entry name" value="HTH_18"/>
    <property type="match status" value="1"/>
</dbReference>
<feature type="active site" description="Nucleophile; methyl group acceptor from either O6-methylguanine or O4-methylthymine" evidence="15">
    <location>
        <position position="314"/>
    </location>
</feature>
<gene>
    <name evidence="18" type="ORF">FHR23_001959</name>
</gene>
<evidence type="ECO:0000256" key="3">
    <source>
        <dbReference type="ARBA" id="ARBA00011918"/>
    </source>
</evidence>
<evidence type="ECO:0000313" key="18">
    <source>
        <dbReference type="EMBL" id="MBB5719021.1"/>
    </source>
</evidence>
<dbReference type="SUPFAM" id="SSF53155">
    <property type="entry name" value="Methylated DNA-protein cysteine methyltransferase domain"/>
    <property type="match status" value="1"/>
</dbReference>
<keyword evidence="9" id="KW-0805">Transcription regulation</keyword>
<dbReference type="InterPro" id="IPR035451">
    <property type="entry name" value="Ada-like_dom_sf"/>
</dbReference>
<dbReference type="NCBIfam" id="NF011964">
    <property type="entry name" value="PRK15435.1"/>
    <property type="match status" value="1"/>
</dbReference>
<evidence type="ECO:0000256" key="11">
    <source>
        <dbReference type="ARBA" id="ARBA00023159"/>
    </source>
</evidence>
<keyword evidence="8 16" id="KW-0862">Zinc</keyword>
<dbReference type="InterPro" id="IPR016221">
    <property type="entry name" value="Bifunct_regulatory_prot_Ada"/>
</dbReference>
<feature type="binding site" evidence="16">
    <location>
        <position position="41"/>
    </location>
    <ligand>
        <name>Zn(2+)</name>
        <dbReference type="ChEBI" id="CHEBI:29105"/>
    </ligand>
</feature>
<dbReference type="Proteomes" id="UP000554342">
    <property type="component" value="Unassembled WGS sequence"/>
</dbReference>
<sequence>MVTILPDPDTAWAAFERRDRAWDGRFVVAVTTTGIYCKPSCPARRPKRANIRFLADSDAAREEGFRPCLRCKPDAVGRDRIAVAQAIALIEQAEDAPTLDRLADTVGYAPHHFHRLFKRATGVTPSAYARSLKARRAVDALHQEERVTDAVYAAGYSAPSRFYDHAGKRLGMTPGAWKRGGAGVTIRWTLADTSLGPLLIAATDKGLCRVSFDEDAAALETRFPNADIVPGGAALANLAARVVAEVETPGRDTDLPLDVQGTAFQEAVWQALRAIPAGETRSYAELAAMVGRPNAVRAAGTACGANNVAIVIPCHRVQRGDGTMGGYAYGVERKRILRRREGVEDKG</sequence>
<dbReference type="CDD" id="cd06445">
    <property type="entry name" value="ATase"/>
    <property type="match status" value="1"/>
</dbReference>
<feature type="domain" description="HTH araC/xylS-type" evidence="17">
    <location>
        <begin position="84"/>
        <end position="180"/>
    </location>
</feature>
<evidence type="ECO:0000313" key="19">
    <source>
        <dbReference type="Proteomes" id="UP000554342"/>
    </source>
</evidence>